<keyword evidence="3" id="KW-1185">Reference proteome</keyword>
<accession>A0A1A9Z9V9</accession>
<protein>
    <submittedName>
        <fullName evidence="2">Uncharacterized protein</fullName>
    </submittedName>
</protein>
<organism evidence="2 3">
    <name type="scientific">Glossina pallidipes</name>
    <name type="common">Tsetse fly</name>
    <dbReference type="NCBI Taxonomy" id="7398"/>
    <lineage>
        <taxon>Eukaryota</taxon>
        <taxon>Metazoa</taxon>
        <taxon>Ecdysozoa</taxon>
        <taxon>Arthropoda</taxon>
        <taxon>Hexapoda</taxon>
        <taxon>Insecta</taxon>
        <taxon>Pterygota</taxon>
        <taxon>Neoptera</taxon>
        <taxon>Endopterygota</taxon>
        <taxon>Diptera</taxon>
        <taxon>Brachycera</taxon>
        <taxon>Muscomorpha</taxon>
        <taxon>Hippoboscoidea</taxon>
        <taxon>Glossinidae</taxon>
        <taxon>Glossina</taxon>
    </lineage>
</organism>
<feature type="transmembrane region" description="Helical" evidence="1">
    <location>
        <begin position="43"/>
        <end position="61"/>
    </location>
</feature>
<dbReference type="AlphaFoldDB" id="A0A1A9Z9V9"/>
<evidence type="ECO:0000313" key="2">
    <source>
        <dbReference type="EnsemblMetazoa" id="GPAI008061-PA"/>
    </source>
</evidence>
<evidence type="ECO:0000256" key="1">
    <source>
        <dbReference type="SAM" id="Phobius"/>
    </source>
</evidence>
<sequence>MQKNVPFFYLPFPPWFLLGANSEATKGIEETVTQKRERLMEKYTWQMAAATVNITAYYFNILVFVAMLMNIVVVVAVVVLVVVVVVLVEQYVQNSVYDNSVPTFKDILITSM</sequence>
<evidence type="ECO:0000313" key="3">
    <source>
        <dbReference type="Proteomes" id="UP000092445"/>
    </source>
</evidence>
<dbReference type="VEuPathDB" id="VectorBase:GPAI008061"/>
<reference evidence="3" key="1">
    <citation type="submission" date="2014-03" db="EMBL/GenBank/DDBJ databases">
        <authorList>
            <person name="Aksoy S."/>
            <person name="Warren W."/>
            <person name="Wilson R.K."/>
        </authorList>
    </citation>
    <scope>NUCLEOTIDE SEQUENCE [LARGE SCALE GENOMIC DNA]</scope>
    <source>
        <strain evidence="3">IAEA</strain>
    </source>
</reference>
<keyword evidence="1" id="KW-1133">Transmembrane helix</keyword>
<dbReference type="EnsemblMetazoa" id="GPAI008061-RA">
    <property type="protein sequence ID" value="GPAI008061-PA"/>
    <property type="gene ID" value="GPAI008061"/>
</dbReference>
<proteinExistence type="predicted"/>
<keyword evidence="1" id="KW-0472">Membrane</keyword>
<keyword evidence="1" id="KW-0812">Transmembrane</keyword>
<reference evidence="2" key="2">
    <citation type="submission" date="2020-05" db="UniProtKB">
        <authorList>
            <consortium name="EnsemblMetazoa"/>
        </authorList>
    </citation>
    <scope>IDENTIFICATION</scope>
    <source>
        <strain evidence="2">IAEA</strain>
    </source>
</reference>
<dbReference type="Proteomes" id="UP000092445">
    <property type="component" value="Unassembled WGS sequence"/>
</dbReference>
<feature type="transmembrane region" description="Helical" evidence="1">
    <location>
        <begin position="67"/>
        <end position="88"/>
    </location>
</feature>
<name>A0A1A9Z9V9_GLOPL</name>